<feature type="region of interest" description="Disordered" evidence="1">
    <location>
        <begin position="37"/>
        <end position="60"/>
    </location>
</feature>
<protein>
    <submittedName>
        <fullName evidence="2">Uncharacterized protein</fullName>
    </submittedName>
</protein>
<organism evidence="2 3">
    <name type="scientific">Brassica cretica</name>
    <name type="common">Mustard</name>
    <dbReference type="NCBI Taxonomy" id="69181"/>
    <lineage>
        <taxon>Eukaryota</taxon>
        <taxon>Viridiplantae</taxon>
        <taxon>Streptophyta</taxon>
        <taxon>Embryophyta</taxon>
        <taxon>Tracheophyta</taxon>
        <taxon>Spermatophyta</taxon>
        <taxon>Magnoliopsida</taxon>
        <taxon>eudicotyledons</taxon>
        <taxon>Gunneridae</taxon>
        <taxon>Pentapetalae</taxon>
        <taxon>rosids</taxon>
        <taxon>malvids</taxon>
        <taxon>Brassicales</taxon>
        <taxon>Brassicaceae</taxon>
        <taxon>Brassiceae</taxon>
        <taxon>Brassica</taxon>
    </lineage>
</organism>
<comment type="caution">
    <text evidence="2">The sequence shown here is derived from an EMBL/GenBank/DDBJ whole genome shotgun (WGS) entry which is preliminary data.</text>
</comment>
<dbReference type="Proteomes" id="UP000266723">
    <property type="component" value="Unassembled WGS sequence"/>
</dbReference>
<proteinExistence type="predicted"/>
<accession>A0ABQ7CZM4</accession>
<evidence type="ECO:0000256" key="1">
    <source>
        <dbReference type="SAM" id="MobiDB-lite"/>
    </source>
</evidence>
<name>A0ABQ7CZM4_BRACR</name>
<evidence type="ECO:0000313" key="2">
    <source>
        <dbReference type="EMBL" id="KAF3565401.1"/>
    </source>
</evidence>
<keyword evidence="3" id="KW-1185">Reference proteome</keyword>
<reference evidence="2 3" key="1">
    <citation type="journal article" date="2020" name="BMC Genomics">
        <title>Intraspecific diversification of the crop wild relative Brassica cretica Lam. using demographic model selection.</title>
        <authorList>
            <person name="Kioukis A."/>
            <person name="Michalopoulou V.A."/>
            <person name="Briers L."/>
            <person name="Pirintsos S."/>
            <person name="Studholme D.J."/>
            <person name="Pavlidis P."/>
            <person name="Sarris P.F."/>
        </authorList>
    </citation>
    <scope>NUCLEOTIDE SEQUENCE [LARGE SCALE GENOMIC DNA]</scope>
    <source>
        <strain evidence="3">cv. PFS-1207/04</strain>
    </source>
</reference>
<dbReference type="EMBL" id="QGKV02000759">
    <property type="protein sequence ID" value="KAF3565401.1"/>
    <property type="molecule type" value="Genomic_DNA"/>
</dbReference>
<gene>
    <name evidence="2" type="ORF">DY000_02014126</name>
</gene>
<sequence>MISWGSKNHTPDRIEKHTEGKVRIDITIAVRTLENFNEATPPPNITRYNPNGGSPFRKNPNLKRELKMARIRDLLERPIAPTNTEKRQHENP</sequence>
<evidence type="ECO:0000313" key="3">
    <source>
        <dbReference type="Proteomes" id="UP000266723"/>
    </source>
</evidence>